<feature type="domain" description="Type II/III secretion system secretin-like" evidence="4">
    <location>
        <begin position="329"/>
        <end position="488"/>
    </location>
</feature>
<dbReference type="EMBL" id="UGHD01000002">
    <property type="protein sequence ID" value="STO57770.1"/>
    <property type="molecule type" value="Genomic_DNA"/>
</dbReference>
<evidence type="ECO:0000313" key="5">
    <source>
        <dbReference type="EMBL" id="STO57770.1"/>
    </source>
</evidence>
<feature type="region of interest" description="Disordered" evidence="2">
    <location>
        <begin position="405"/>
        <end position="426"/>
    </location>
</feature>
<dbReference type="RefSeq" id="WP_114995721.1">
    <property type="nucleotide sequence ID" value="NZ_CABMOB010000001.1"/>
</dbReference>
<dbReference type="InterPro" id="IPR050810">
    <property type="entry name" value="Bact_Secretion_Sys_Channel"/>
</dbReference>
<feature type="chain" id="PRO_5016912271" evidence="3">
    <location>
        <begin position="20"/>
        <end position="489"/>
    </location>
</feature>
<dbReference type="Proteomes" id="UP000254512">
    <property type="component" value="Unassembled WGS sequence"/>
</dbReference>
<proteinExistence type="inferred from homology"/>
<sequence>MKLSRLLLIFCCLSFTASADVLIKQQDMDLRQALDAIAKDMQLKLVSNIDSKTGSQPITQTISGSGPALLAELSAVFDFDWYTFGGTLTIQSGQQYLNYTYKPKNISPSQLLAEMKTAFKTNTTTKIKLVERGNSLLFSGTRSFVTDAMGYASMVDKNQFLEAGNNLEVARIEFNYISVLDRSIATFDGEVNFPGAQSLIAAAITNIGQFTNLTDEEMATRAYRVKLSQGEKQALEEDEKSTKVQALPGPNALLIRGTQEEVKLAKRIAALIDVKRRQLLFSLKVYDIATERKENLGIDGGWVNGSRGIYDIVVPPFTETKDFLKNFQALYSNGIARSVYETNLLVLENQQGQFGKKQTATLALVSNKQIQTEKIEADNSLYVTGRLLPSGQVQARVQYVEEALDDEGEESEGSQRPPRVSSQSMTSEVYIKPDQTVILGGFDNTVTEQRITGVPLISHLPLIGNLFKYTSESKHKYKRYISISFQVIE</sequence>
<comment type="similarity">
    <text evidence="1">Belongs to the bacterial secretin family.</text>
</comment>
<dbReference type="Gene3D" id="3.55.50.30">
    <property type="match status" value="1"/>
</dbReference>
<evidence type="ECO:0000256" key="3">
    <source>
        <dbReference type="SAM" id="SignalP"/>
    </source>
</evidence>
<keyword evidence="3" id="KW-0732">Signal</keyword>
<reference evidence="5 6" key="1">
    <citation type="submission" date="2018-06" db="EMBL/GenBank/DDBJ databases">
        <authorList>
            <consortium name="Pathogen Informatics"/>
            <person name="Doyle S."/>
        </authorList>
    </citation>
    <scope>NUCLEOTIDE SEQUENCE [LARGE SCALE GENOMIC DNA]</scope>
    <source>
        <strain evidence="5 6">NCTC11645</strain>
    </source>
</reference>
<dbReference type="GO" id="GO:0015627">
    <property type="term" value="C:type II protein secretion system complex"/>
    <property type="evidence" value="ECO:0007669"/>
    <property type="project" value="TreeGrafter"/>
</dbReference>
<protein>
    <submittedName>
        <fullName evidence="5">Outer membrane secretin SsaC</fullName>
    </submittedName>
</protein>
<dbReference type="PANTHER" id="PTHR30332:SF17">
    <property type="entry name" value="TYPE IV PILIATION SYSTEM PROTEIN DR_0774-RELATED"/>
    <property type="match status" value="1"/>
</dbReference>
<organism evidence="5 6">
    <name type="scientific">Grimontia hollisae</name>
    <name type="common">Vibrio hollisae</name>
    <dbReference type="NCBI Taxonomy" id="673"/>
    <lineage>
        <taxon>Bacteria</taxon>
        <taxon>Pseudomonadati</taxon>
        <taxon>Pseudomonadota</taxon>
        <taxon>Gammaproteobacteria</taxon>
        <taxon>Vibrionales</taxon>
        <taxon>Vibrionaceae</taxon>
        <taxon>Grimontia</taxon>
    </lineage>
</organism>
<name>A0A377HNF7_GRIHO</name>
<evidence type="ECO:0000256" key="1">
    <source>
        <dbReference type="RuleBase" id="RU004003"/>
    </source>
</evidence>
<dbReference type="AlphaFoldDB" id="A0A377HNF7"/>
<dbReference type="STRING" id="673.AL542_15720"/>
<dbReference type="PANTHER" id="PTHR30332">
    <property type="entry name" value="PROBABLE GENERAL SECRETION PATHWAY PROTEIN D"/>
    <property type="match status" value="1"/>
</dbReference>
<dbReference type="Pfam" id="PF00263">
    <property type="entry name" value="Secretin"/>
    <property type="match status" value="1"/>
</dbReference>
<dbReference type="GO" id="GO:0009306">
    <property type="term" value="P:protein secretion"/>
    <property type="evidence" value="ECO:0007669"/>
    <property type="project" value="InterPro"/>
</dbReference>
<evidence type="ECO:0000256" key="2">
    <source>
        <dbReference type="SAM" id="MobiDB-lite"/>
    </source>
</evidence>
<gene>
    <name evidence="5" type="primary">invG</name>
    <name evidence="5" type="ORF">NCTC11645_02163</name>
</gene>
<evidence type="ECO:0000313" key="6">
    <source>
        <dbReference type="Proteomes" id="UP000254512"/>
    </source>
</evidence>
<dbReference type="InterPro" id="IPR004846">
    <property type="entry name" value="T2SS/T3SS_dom"/>
</dbReference>
<feature type="signal peptide" evidence="3">
    <location>
        <begin position="1"/>
        <end position="19"/>
    </location>
</feature>
<accession>A0A377HNF7</accession>
<evidence type="ECO:0000259" key="4">
    <source>
        <dbReference type="Pfam" id="PF00263"/>
    </source>
</evidence>